<evidence type="ECO:0000313" key="1">
    <source>
        <dbReference type="EMBL" id="KAJ8112121.1"/>
    </source>
</evidence>
<accession>A0ACC2IAB0</accession>
<protein>
    <submittedName>
        <fullName evidence="1">Uncharacterized protein</fullName>
    </submittedName>
</protein>
<keyword evidence="2" id="KW-1185">Reference proteome</keyword>
<sequence>MSLANFASLTPAQQEQILNSPALQPPPGVQPDFDHPPNLNHIVYPTIILGLLLSTIFILLRIYGRWYCMKTVKVQDGLGIIAFLLFIGELAVYFEQLQKPNAGGLLIHQWNLRFRDLRPFLIRSIIIIHFYAGMMVFLKTAILLDWLQTFSPPGRRGVFYWLCTSTITINVLYWVIGIIIMDTKCIPFESIFDKTVPGHCLPNTKILDVFSNAFGFTVDVVILALPQGVIWKLRMSGMRRLGVSIVFAFGILACIAAGARLGWTIGYLHSDDVTFSYSSVALWTVAEVACGFIVFSVTGLSKSVASFKNSKLMSWLRLRHDSTITNVPTGQYSHQSRWKLIRSISSQGDENSETAPYQFASKELSGSREAPKTTVTPRVGV</sequence>
<evidence type="ECO:0000313" key="2">
    <source>
        <dbReference type="Proteomes" id="UP001153334"/>
    </source>
</evidence>
<proteinExistence type="predicted"/>
<dbReference type="Proteomes" id="UP001153334">
    <property type="component" value="Unassembled WGS sequence"/>
</dbReference>
<reference evidence="1" key="1">
    <citation type="submission" date="2022-11" db="EMBL/GenBank/DDBJ databases">
        <title>Genome Sequence of Nemania bipapillata.</title>
        <authorList>
            <person name="Buettner E."/>
        </authorList>
    </citation>
    <scope>NUCLEOTIDE SEQUENCE</scope>
    <source>
        <strain evidence="1">CP14</strain>
    </source>
</reference>
<gene>
    <name evidence="1" type="ORF">ONZ43_g5467</name>
</gene>
<dbReference type="EMBL" id="JAPESX010001698">
    <property type="protein sequence ID" value="KAJ8112121.1"/>
    <property type="molecule type" value="Genomic_DNA"/>
</dbReference>
<comment type="caution">
    <text evidence="1">The sequence shown here is derived from an EMBL/GenBank/DDBJ whole genome shotgun (WGS) entry which is preliminary data.</text>
</comment>
<organism evidence="1 2">
    <name type="scientific">Nemania bipapillata</name>
    <dbReference type="NCBI Taxonomy" id="110536"/>
    <lineage>
        <taxon>Eukaryota</taxon>
        <taxon>Fungi</taxon>
        <taxon>Dikarya</taxon>
        <taxon>Ascomycota</taxon>
        <taxon>Pezizomycotina</taxon>
        <taxon>Sordariomycetes</taxon>
        <taxon>Xylariomycetidae</taxon>
        <taxon>Xylariales</taxon>
        <taxon>Xylariaceae</taxon>
        <taxon>Nemania</taxon>
    </lineage>
</organism>
<name>A0ACC2IAB0_9PEZI</name>